<feature type="transmembrane region" description="Helical" evidence="2">
    <location>
        <begin position="165"/>
        <end position="190"/>
    </location>
</feature>
<dbReference type="Proteomes" id="UP000002035">
    <property type="component" value="Unassembled WGS sequence"/>
</dbReference>
<keyword evidence="2" id="KW-0472">Membrane</keyword>
<evidence type="ECO:0000259" key="3">
    <source>
        <dbReference type="Pfam" id="PF20684"/>
    </source>
</evidence>
<dbReference type="PANTHER" id="PTHR39614:SF2">
    <property type="entry name" value="INTEGRAL MEMBRANE PROTEIN"/>
    <property type="match status" value="1"/>
</dbReference>
<evidence type="ECO:0000256" key="2">
    <source>
        <dbReference type="SAM" id="Phobius"/>
    </source>
</evidence>
<protein>
    <recommendedName>
        <fullName evidence="3">Rhodopsin domain-containing protein</fullName>
    </recommendedName>
</protein>
<dbReference type="AlphaFoldDB" id="C5FPV9"/>
<dbReference type="GeneID" id="9229911"/>
<feature type="transmembrane region" description="Helical" evidence="2">
    <location>
        <begin position="122"/>
        <end position="145"/>
    </location>
</feature>
<feature type="transmembrane region" description="Helical" evidence="2">
    <location>
        <begin position="86"/>
        <end position="110"/>
    </location>
</feature>
<evidence type="ECO:0000313" key="5">
    <source>
        <dbReference type="Proteomes" id="UP000002035"/>
    </source>
</evidence>
<dbReference type="RefSeq" id="XP_002846796.1">
    <property type="nucleotide sequence ID" value="XM_002846750.1"/>
</dbReference>
<feature type="compositionally biased region" description="Polar residues" evidence="1">
    <location>
        <begin position="354"/>
        <end position="365"/>
    </location>
</feature>
<reference evidence="5" key="1">
    <citation type="journal article" date="2012" name="MBio">
        <title>Comparative genome analysis of Trichophyton rubrum and related dermatophytes reveals candidate genes involved in infection.</title>
        <authorList>
            <person name="Martinez D.A."/>
            <person name="Oliver B.G."/>
            <person name="Graeser Y."/>
            <person name="Goldberg J.M."/>
            <person name="Li W."/>
            <person name="Martinez-Rossi N.M."/>
            <person name="Monod M."/>
            <person name="Shelest E."/>
            <person name="Barton R.C."/>
            <person name="Birch E."/>
            <person name="Brakhage A.A."/>
            <person name="Chen Z."/>
            <person name="Gurr S.J."/>
            <person name="Heiman D."/>
            <person name="Heitman J."/>
            <person name="Kosti I."/>
            <person name="Rossi A."/>
            <person name="Saif S."/>
            <person name="Samalova M."/>
            <person name="Saunders C.W."/>
            <person name="Shea T."/>
            <person name="Summerbell R.C."/>
            <person name="Xu J."/>
            <person name="Young S."/>
            <person name="Zeng Q."/>
            <person name="Birren B.W."/>
            <person name="Cuomo C.A."/>
            <person name="White T.C."/>
        </authorList>
    </citation>
    <scope>NUCLEOTIDE SEQUENCE [LARGE SCALE GENOMIC DNA]</scope>
    <source>
        <strain evidence="5">ATCC MYA-4605 / CBS 113480</strain>
    </source>
</reference>
<feature type="transmembrane region" description="Helical" evidence="2">
    <location>
        <begin position="23"/>
        <end position="40"/>
    </location>
</feature>
<dbReference type="PANTHER" id="PTHR39614">
    <property type="entry name" value="INTEGRAL MEMBRANE PROTEIN"/>
    <property type="match status" value="1"/>
</dbReference>
<feature type="domain" description="Rhodopsin" evidence="3">
    <location>
        <begin position="52"/>
        <end position="259"/>
    </location>
</feature>
<dbReference type="STRING" id="554155.C5FPV9"/>
<name>C5FPV9_ARTOC</name>
<sequence length="365" mass="39713">MSGPGIQLFTGGDRFTTITPDDHGGILWVASIICAIYVFLSMGLRACFCFQFIAEAQYIAIFFGLSDGLGKYDGNFGKAHIRRIGRSLLLSEVFFLLGLLLAKVSLILLIRRLFSPDMRTHILTCDATLVLSILWGVGSMLGALINCSPAGLMAFANGTCSDIVLRWQVIGTLDAFTELIIFGVAISVVWGIQMTPSRKARVLMAFIPRLPIIIFTILHIERTMGFTKKPKPSVSIVAPLVYQQIELCYSLVSCTIPNLGGYLLKFNTGMGITLGYVSEPYGSSREAGGSGSVQLSSLKSIQKDNKPPASDPSKPSNYCFLRPEQYEYRAYVRSAVNSLEMNSGDGEVDDRSLSSRGGQSVPSAQ</sequence>
<dbReference type="Pfam" id="PF20684">
    <property type="entry name" value="Fung_rhodopsin"/>
    <property type="match status" value="1"/>
</dbReference>
<keyword evidence="2" id="KW-0812">Transmembrane</keyword>
<dbReference type="OMA" id="VMSPLVW"/>
<keyword evidence="2" id="KW-1133">Transmembrane helix</keyword>
<dbReference type="EMBL" id="DS995704">
    <property type="protein sequence ID" value="EEQ31714.1"/>
    <property type="molecule type" value="Genomic_DNA"/>
</dbReference>
<dbReference type="OrthoDB" id="3918601at2759"/>
<dbReference type="InterPro" id="IPR049326">
    <property type="entry name" value="Rhodopsin_dom_fungi"/>
</dbReference>
<dbReference type="HOGENOM" id="CLU_036632_1_0_1"/>
<accession>C5FPV9</accession>
<evidence type="ECO:0000256" key="1">
    <source>
        <dbReference type="SAM" id="MobiDB-lite"/>
    </source>
</evidence>
<dbReference type="VEuPathDB" id="FungiDB:MCYG_04533"/>
<organism evidence="4 5">
    <name type="scientific">Arthroderma otae (strain ATCC MYA-4605 / CBS 113480)</name>
    <name type="common">Microsporum canis</name>
    <dbReference type="NCBI Taxonomy" id="554155"/>
    <lineage>
        <taxon>Eukaryota</taxon>
        <taxon>Fungi</taxon>
        <taxon>Dikarya</taxon>
        <taxon>Ascomycota</taxon>
        <taxon>Pezizomycotina</taxon>
        <taxon>Eurotiomycetes</taxon>
        <taxon>Eurotiomycetidae</taxon>
        <taxon>Onygenales</taxon>
        <taxon>Arthrodermataceae</taxon>
        <taxon>Microsporum</taxon>
    </lineage>
</organism>
<dbReference type="eggNOG" id="ENOG502SMZV">
    <property type="taxonomic scope" value="Eukaryota"/>
</dbReference>
<feature type="region of interest" description="Disordered" evidence="1">
    <location>
        <begin position="341"/>
        <end position="365"/>
    </location>
</feature>
<gene>
    <name evidence="4" type="ORF">MCYG_04533</name>
</gene>
<keyword evidence="5" id="KW-1185">Reference proteome</keyword>
<feature type="transmembrane region" description="Helical" evidence="2">
    <location>
        <begin position="47"/>
        <end position="66"/>
    </location>
</feature>
<proteinExistence type="predicted"/>
<feature type="transmembrane region" description="Helical" evidence="2">
    <location>
        <begin position="202"/>
        <end position="220"/>
    </location>
</feature>
<evidence type="ECO:0000313" key="4">
    <source>
        <dbReference type="EMBL" id="EEQ31714.1"/>
    </source>
</evidence>